<dbReference type="Gene3D" id="3.40.50.720">
    <property type="entry name" value="NAD(P)-binding Rossmann-like Domain"/>
    <property type="match status" value="1"/>
</dbReference>
<gene>
    <name evidence="4" type="ORF">HG66A1_34020</name>
</gene>
<evidence type="ECO:0000313" key="5">
    <source>
        <dbReference type="Proteomes" id="UP000320421"/>
    </source>
</evidence>
<dbReference type="InterPro" id="IPR020904">
    <property type="entry name" value="Sc_DH/Rdtase_CS"/>
</dbReference>
<dbReference type="PRINTS" id="PR00080">
    <property type="entry name" value="SDRFAMILY"/>
</dbReference>
<dbReference type="AlphaFoldDB" id="A0A517PQG7"/>
<dbReference type="SUPFAM" id="SSF51735">
    <property type="entry name" value="NAD(P)-binding Rossmann-fold domains"/>
    <property type="match status" value="1"/>
</dbReference>
<dbReference type="GO" id="GO:0047936">
    <property type="term" value="F:glucose 1-dehydrogenase [NAD(P)+] activity"/>
    <property type="evidence" value="ECO:0007669"/>
    <property type="project" value="UniProtKB-EC"/>
</dbReference>
<dbReference type="PANTHER" id="PTHR43639">
    <property type="entry name" value="OXIDOREDUCTASE, SHORT-CHAIN DEHYDROGENASE/REDUCTASE FAMILY (AFU_ORTHOLOGUE AFUA_5G02870)"/>
    <property type="match status" value="1"/>
</dbReference>
<dbReference type="PROSITE" id="PS00061">
    <property type="entry name" value="ADH_SHORT"/>
    <property type="match status" value="1"/>
</dbReference>
<dbReference type="EMBL" id="CP036266">
    <property type="protein sequence ID" value="QDT21599.1"/>
    <property type="molecule type" value="Genomic_DNA"/>
</dbReference>
<dbReference type="PRINTS" id="PR00081">
    <property type="entry name" value="GDHRDH"/>
</dbReference>
<evidence type="ECO:0000256" key="1">
    <source>
        <dbReference type="ARBA" id="ARBA00006484"/>
    </source>
</evidence>
<accession>A0A517PQG7</accession>
<dbReference type="InterPro" id="IPR057326">
    <property type="entry name" value="KR_dom"/>
</dbReference>
<dbReference type="InterPro" id="IPR036291">
    <property type="entry name" value="NAD(P)-bd_dom_sf"/>
</dbReference>
<keyword evidence="2 4" id="KW-0560">Oxidoreductase</keyword>
<keyword evidence="5" id="KW-1185">Reference proteome</keyword>
<dbReference type="PANTHER" id="PTHR43639:SF1">
    <property type="entry name" value="SHORT-CHAIN DEHYDROGENASE_REDUCTASE FAMILY PROTEIN"/>
    <property type="match status" value="1"/>
</dbReference>
<dbReference type="OrthoDB" id="9803333at2"/>
<dbReference type="InterPro" id="IPR002347">
    <property type="entry name" value="SDR_fam"/>
</dbReference>
<proteinExistence type="inferred from homology"/>
<dbReference type="FunFam" id="3.40.50.720:FF:000084">
    <property type="entry name" value="Short-chain dehydrogenase reductase"/>
    <property type="match status" value="1"/>
</dbReference>
<evidence type="ECO:0000313" key="4">
    <source>
        <dbReference type="EMBL" id="QDT21599.1"/>
    </source>
</evidence>
<dbReference type="Pfam" id="PF13561">
    <property type="entry name" value="adh_short_C2"/>
    <property type="match status" value="1"/>
</dbReference>
<organism evidence="4 5">
    <name type="scientific">Gimesia chilikensis</name>
    <dbReference type="NCBI Taxonomy" id="2605989"/>
    <lineage>
        <taxon>Bacteria</taxon>
        <taxon>Pseudomonadati</taxon>
        <taxon>Planctomycetota</taxon>
        <taxon>Planctomycetia</taxon>
        <taxon>Planctomycetales</taxon>
        <taxon>Planctomycetaceae</taxon>
        <taxon>Gimesia</taxon>
    </lineage>
</organism>
<dbReference type="NCBIfam" id="NF005559">
    <property type="entry name" value="PRK07231.1"/>
    <property type="match status" value="1"/>
</dbReference>
<dbReference type="Proteomes" id="UP000320421">
    <property type="component" value="Chromosome"/>
</dbReference>
<sequence>MLKLQNQVALVTGASKGIGAGIARELASAGAVVVVNYATDQAGAEAVVEEIIKSKGRAVAVQGDVSNAADAARLCKAAHAISGRLDILVNNAGVYQPMPLEELTEAEFQREFTINVLGPLLMIRESLPYFSSEGGNIINIGSGASRMCPPGFALYSASKSAVDAITGVLSKELAGLKIRVNSVNPGATLSEGTQAAGLYGTGADFEKQLVAMTPLNRIGTPEDIARVVAFLASDDARWLTGEVILASGGLR</sequence>
<evidence type="ECO:0000256" key="2">
    <source>
        <dbReference type="ARBA" id="ARBA00023002"/>
    </source>
</evidence>
<reference evidence="4 5" key="1">
    <citation type="submission" date="2019-02" db="EMBL/GenBank/DDBJ databases">
        <title>Deep-cultivation of Planctomycetes and their phenomic and genomic characterization uncovers novel biology.</title>
        <authorList>
            <person name="Wiegand S."/>
            <person name="Jogler M."/>
            <person name="Boedeker C."/>
            <person name="Pinto D."/>
            <person name="Vollmers J."/>
            <person name="Rivas-Marin E."/>
            <person name="Kohn T."/>
            <person name="Peeters S.H."/>
            <person name="Heuer A."/>
            <person name="Rast P."/>
            <person name="Oberbeckmann S."/>
            <person name="Bunk B."/>
            <person name="Jeske O."/>
            <person name="Meyerdierks A."/>
            <person name="Storesund J.E."/>
            <person name="Kallscheuer N."/>
            <person name="Luecker S."/>
            <person name="Lage O.M."/>
            <person name="Pohl T."/>
            <person name="Merkel B.J."/>
            <person name="Hornburger P."/>
            <person name="Mueller R.-W."/>
            <person name="Bruemmer F."/>
            <person name="Labrenz M."/>
            <person name="Spormann A.M."/>
            <person name="Op den Camp H."/>
            <person name="Overmann J."/>
            <person name="Amann R."/>
            <person name="Jetten M.S.M."/>
            <person name="Mascher T."/>
            <person name="Medema M.H."/>
            <person name="Devos D.P."/>
            <person name="Kaster A.-K."/>
            <person name="Ovreas L."/>
            <person name="Rohde M."/>
            <person name="Galperin M.Y."/>
            <person name="Jogler C."/>
        </authorList>
    </citation>
    <scope>NUCLEOTIDE SEQUENCE [LARGE SCALE GENOMIC DNA]</scope>
    <source>
        <strain evidence="4 5">HG66A1</strain>
    </source>
</reference>
<name>A0A517PQG7_9PLAN</name>
<feature type="domain" description="Ketoreductase" evidence="3">
    <location>
        <begin position="7"/>
        <end position="192"/>
    </location>
</feature>
<dbReference type="EC" id="1.1.1.47" evidence="4"/>
<comment type="similarity">
    <text evidence="1">Belongs to the short-chain dehydrogenases/reductases (SDR) family.</text>
</comment>
<dbReference type="RefSeq" id="WP_145186164.1">
    <property type="nucleotide sequence ID" value="NZ_CP036266.1"/>
</dbReference>
<evidence type="ECO:0000259" key="3">
    <source>
        <dbReference type="SMART" id="SM00822"/>
    </source>
</evidence>
<dbReference type="SMART" id="SM00822">
    <property type="entry name" value="PKS_KR"/>
    <property type="match status" value="1"/>
</dbReference>
<protein>
    <submittedName>
        <fullName evidence="4">Glucose 1-dehydrogenase</fullName>
        <ecNumber evidence="4">1.1.1.47</ecNumber>
    </submittedName>
</protein>